<evidence type="ECO:0000256" key="3">
    <source>
        <dbReference type="PROSITE-ProRule" id="PRU10038"/>
    </source>
</evidence>
<feature type="domain" description="Alpha/beta hydrolase fold-3" evidence="4">
    <location>
        <begin position="69"/>
        <end position="271"/>
    </location>
</feature>
<dbReference type="PANTHER" id="PTHR48081:SF8">
    <property type="entry name" value="ALPHA_BETA HYDROLASE FOLD-3 DOMAIN-CONTAINING PROTEIN-RELATED"/>
    <property type="match status" value="1"/>
</dbReference>
<dbReference type="Pfam" id="PF07859">
    <property type="entry name" value="Abhydrolase_3"/>
    <property type="match status" value="1"/>
</dbReference>
<dbReference type="SUPFAM" id="SSF53474">
    <property type="entry name" value="alpha/beta-Hydrolases"/>
    <property type="match status" value="1"/>
</dbReference>
<dbReference type="AlphaFoldDB" id="A0A1H9H9V8"/>
<dbReference type="PROSITE" id="PS01173">
    <property type="entry name" value="LIPASE_GDXG_HIS"/>
    <property type="match status" value="1"/>
</dbReference>
<accession>A0A1H9H9V8</accession>
<protein>
    <submittedName>
        <fullName evidence="5">Acetyl esterase/lipase</fullName>
    </submittedName>
</protein>
<evidence type="ECO:0000313" key="5">
    <source>
        <dbReference type="EMBL" id="SEQ59169.1"/>
    </source>
</evidence>
<dbReference type="EMBL" id="FOEP01000009">
    <property type="protein sequence ID" value="SEQ59169.1"/>
    <property type="molecule type" value="Genomic_DNA"/>
</dbReference>
<dbReference type="Gene3D" id="3.40.50.1820">
    <property type="entry name" value="alpha/beta hydrolase"/>
    <property type="match status" value="1"/>
</dbReference>
<evidence type="ECO:0000256" key="2">
    <source>
        <dbReference type="ARBA" id="ARBA00022801"/>
    </source>
</evidence>
<keyword evidence="2" id="KW-0378">Hydrolase</keyword>
<dbReference type="GO" id="GO:0016787">
    <property type="term" value="F:hydrolase activity"/>
    <property type="evidence" value="ECO:0007669"/>
    <property type="project" value="UniProtKB-KW"/>
</dbReference>
<dbReference type="InterPro" id="IPR050300">
    <property type="entry name" value="GDXG_lipolytic_enzyme"/>
</dbReference>
<dbReference type="Proteomes" id="UP000198634">
    <property type="component" value="Unassembled WGS sequence"/>
</dbReference>
<evidence type="ECO:0000259" key="4">
    <source>
        <dbReference type="Pfam" id="PF07859"/>
    </source>
</evidence>
<name>A0A1H9H9V8_9RHOB</name>
<dbReference type="PROSITE" id="PS01174">
    <property type="entry name" value="LIPASE_GDXG_SER"/>
    <property type="match status" value="1"/>
</dbReference>
<reference evidence="5 6" key="1">
    <citation type="submission" date="2016-10" db="EMBL/GenBank/DDBJ databases">
        <authorList>
            <person name="de Groot N.N."/>
        </authorList>
    </citation>
    <scope>NUCLEOTIDE SEQUENCE [LARGE SCALE GENOMIC DNA]</scope>
    <source>
        <strain evidence="5 6">DSM 22007</strain>
    </source>
</reference>
<gene>
    <name evidence="5" type="ORF">SAMN04488092_10933</name>
</gene>
<dbReference type="InterPro" id="IPR033140">
    <property type="entry name" value="Lipase_GDXG_put_SER_AS"/>
</dbReference>
<dbReference type="OrthoDB" id="9806180at2"/>
<keyword evidence="6" id="KW-1185">Reference proteome</keyword>
<comment type="similarity">
    <text evidence="1">Belongs to the 'GDXG' lipolytic enzyme family.</text>
</comment>
<dbReference type="InterPro" id="IPR029058">
    <property type="entry name" value="AB_hydrolase_fold"/>
</dbReference>
<evidence type="ECO:0000313" key="6">
    <source>
        <dbReference type="Proteomes" id="UP000198634"/>
    </source>
</evidence>
<dbReference type="RefSeq" id="WP_090270209.1">
    <property type="nucleotide sequence ID" value="NZ_FOEP01000009.1"/>
</dbReference>
<proteinExistence type="inferred from homology"/>
<organism evidence="5 6">
    <name type="scientific">Thalassovita taeanensis</name>
    <dbReference type="NCBI Taxonomy" id="657014"/>
    <lineage>
        <taxon>Bacteria</taxon>
        <taxon>Pseudomonadati</taxon>
        <taxon>Pseudomonadota</taxon>
        <taxon>Alphaproteobacteria</taxon>
        <taxon>Rhodobacterales</taxon>
        <taxon>Roseobacteraceae</taxon>
        <taxon>Thalassovita</taxon>
    </lineage>
</organism>
<dbReference type="InterPro" id="IPR013094">
    <property type="entry name" value="AB_hydrolase_3"/>
</dbReference>
<feature type="active site" evidence="3">
    <location>
        <position position="143"/>
    </location>
</feature>
<sequence length="302" mass="32926">MTDAKLMSNVLQRLAKTFDSWGATTTLAQMRADFDTLLQSDVVATAHPVNAAGIDAAWLFPAQDSDNVVLYFHGGGYQLGSISSHLDLMSRLSLTSQARVLGFNYRLAPEHKFPSAVEDSVLVYRWLLDQGIEPNRIAFAGDSAGAGLAVATLLQSRTEGLPMPACAVLLSPWLDMEAKGETFVSRAAVDPLTQRDKLLLMARTYLGRGGNPLDPLASPIHGDLTGLPPMLIHVGDHETILDDSRAFLPLAKKAGIEVELVIWPEMIHHFQVFPELPEARQSVEQIGSYLNQQFARGVNGRV</sequence>
<dbReference type="PANTHER" id="PTHR48081">
    <property type="entry name" value="AB HYDROLASE SUPERFAMILY PROTEIN C4A8.06C"/>
    <property type="match status" value="1"/>
</dbReference>
<dbReference type="InterPro" id="IPR002168">
    <property type="entry name" value="Lipase_GDXG_HIS_AS"/>
</dbReference>
<evidence type="ECO:0000256" key="1">
    <source>
        <dbReference type="ARBA" id="ARBA00010515"/>
    </source>
</evidence>
<dbReference type="STRING" id="657014.SAMN04488092_10933"/>